<protein>
    <submittedName>
        <fullName evidence="1">Uncharacterized protein</fullName>
    </submittedName>
</protein>
<name>A0A1Q3ATQ5_CEPFO</name>
<dbReference type="Proteomes" id="UP000187406">
    <property type="component" value="Unassembled WGS sequence"/>
</dbReference>
<dbReference type="EMBL" id="BDDD01000098">
    <property type="protein sequence ID" value="GAV59111.1"/>
    <property type="molecule type" value="Genomic_DNA"/>
</dbReference>
<proteinExistence type="predicted"/>
<evidence type="ECO:0000313" key="2">
    <source>
        <dbReference type="Proteomes" id="UP000187406"/>
    </source>
</evidence>
<feature type="non-terminal residue" evidence="1">
    <location>
        <position position="1"/>
    </location>
</feature>
<sequence>NAKTLLAIEFQYINKNTTRLSKNTYSHNALSQKLHKFSSGEVNILFSLHSMLSTIDTDKNPKVTVAYQLLFVQRLVSLLPQNLQHLRPLTQLSSFCLHHG</sequence>
<evidence type="ECO:0000313" key="1">
    <source>
        <dbReference type="EMBL" id="GAV59111.1"/>
    </source>
</evidence>
<keyword evidence="2" id="KW-1185">Reference proteome</keyword>
<reference evidence="2" key="1">
    <citation type="submission" date="2016-04" db="EMBL/GenBank/DDBJ databases">
        <title>Cephalotus genome sequencing.</title>
        <authorList>
            <person name="Fukushima K."/>
            <person name="Hasebe M."/>
            <person name="Fang X."/>
        </authorList>
    </citation>
    <scope>NUCLEOTIDE SEQUENCE [LARGE SCALE GENOMIC DNA]</scope>
    <source>
        <strain evidence="2">cv. St1</strain>
    </source>
</reference>
<dbReference type="InParanoid" id="A0A1Q3ATQ5"/>
<accession>A0A1Q3ATQ5</accession>
<gene>
    <name evidence="1" type="ORF">CFOL_v3_02643</name>
</gene>
<comment type="caution">
    <text evidence="1">The sequence shown here is derived from an EMBL/GenBank/DDBJ whole genome shotgun (WGS) entry which is preliminary data.</text>
</comment>
<dbReference type="AlphaFoldDB" id="A0A1Q3ATQ5"/>
<organism evidence="1 2">
    <name type="scientific">Cephalotus follicularis</name>
    <name type="common">Albany pitcher plant</name>
    <dbReference type="NCBI Taxonomy" id="3775"/>
    <lineage>
        <taxon>Eukaryota</taxon>
        <taxon>Viridiplantae</taxon>
        <taxon>Streptophyta</taxon>
        <taxon>Embryophyta</taxon>
        <taxon>Tracheophyta</taxon>
        <taxon>Spermatophyta</taxon>
        <taxon>Magnoliopsida</taxon>
        <taxon>eudicotyledons</taxon>
        <taxon>Gunneridae</taxon>
        <taxon>Pentapetalae</taxon>
        <taxon>rosids</taxon>
        <taxon>fabids</taxon>
        <taxon>Oxalidales</taxon>
        <taxon>Cephalotaceae</taxon>
        <taxon>Cephalotus</taxon>
    </lineage>
</organism>